<evidence type="ECO:0000313" key="2">
    <source>
        <dbReference type="EMBL" id="MDP1028267.1"/>
    </source>
</evidence>
<proteinExistence type="predicted"/>
<dbReference type="EMBL" id="JAUUDS010000008">
    <property type="protein sequence ID" value="MDP1028267.1"/>
    <property type="molecule type" value="Genomic_DNA"/>
</dbReference>
<keyword evidence="3" id="KW-1185">Reference proteome</keyword>
<reference evidence="2 3" key="1">
    <citation type="submission" date="2023-07" db="EMBL/GenBank/DDBJ databases">
        <authorList>
            <person name="Kim M.K."/>
        </authorList>
    </citation>
    <scope>NUCLEOTIDE SEQUENCE [LARGE SCALE GENOMIC DNA]</scope>
    <source>
        <strain evidence="2 3">KR1UV-12</strain>
    </source>
</reference>
<sequence length="99" mass="10377">MIACGYYRNAATLPMQLAFIAGPIALPLIVASLAPSRRTSVWSVTAAILAVGWVYVVYCDTRLDPGGGASFAVIVGWFAAVIALAVALLLTLALAARRR</sequence>
<comment type="caution">
    <text evidence="2">The sequence shown here is derived from an EMBL/GenBank/DDBJ whole genome shotgun (WGS) entry which is preliminary data.</text>
</comment>
<evidence type="ECO:0000256" key="1">
    <source>
        <dbReference type="SAM" id="Phobius"/>
    </source>
</evidence>
<keyword evidence="1" id="KW-0472">Membrane</keyword>
<feature type="transmembrane region" description="Helical" evidence="1">
    <location>
        <begin position="41"/>
        <end position="58"/>
    </location>
</feature>
<protein>
    <submittedName>
        <fullName evidence="2">Uncharacterized protein</fullName>
    </submittedName>
</protein>
<keyword evidence="1" id="KW-0812">Transmembrane</keyword>
<dbReference type="Proteomes" id="UP001230685">
    <property type="component" value="Unassembled WGS sequence"/>
</dbReference>
<name>A0ABT9EN67_9SPHN</name>
<accession>A0ABT9EN67</accession>
<feature type="transmembrane region" description="Helical" evidence="1">
    <location>
        <begin position="15"/>
        <end position="34"/>
    </location>
</feature>
<keyword evidence="1" id="KW-1133">Transmembrane helix</keyword>
<evidence type="ECO:0000313" key="3">
    <source>
        <dbReference type="Proteomes" id="UP001230685"/>
    </source>
</evidence>
<feature type="transmembrane region" description="Helical" evidence="1">
    <location>
        <begin position="70"/>
        <end position="96"/>
    </location>
</feature>
<gene>
    <name evidence="2" type="ORF">Q5H91_13665</name>
</gene>
<dbReference type="RefSeq" id="WP_305173984.1">
    <property type="nucleotide sequence ID" value="NZ_JAUUDS010000008.1"/>
</dbReference>
<organism evidence="2 3">
    <name type="scientific">Sphingomonas aurea</name>
    <dbReference type="NCBI Taxonomy" id="3063994"/>
    <lineage>
        <taxon>Bacteria</taxon>
        <taxon>Pseudomonadati</taxon>
        <taxon>Pseudomonadota</taxon>
        <taxon>Alphaproteobacteria</taxon>
        <taxon>Sphingomonadales</taxon>
        <taxon>Sphingomonadaceae</taxon>
        <taxon>Sphingomonas</taxon>
    </lineage>
</organism>